<accession>A0A565CTN7</accession>
<dbReference type="Pfam" id="PF00443">
    <property type="entry name" value="UCH"/>
    <property type="match status" value="1"/>
</dbReference>
<comment type="caution">
    <text evidence="10">The sequence shown here is derived from an EMBL/GenBank/DDBJ whole genome shotgun (WGS) entry which is preliminary data.</text>
</comment>
<feature type="compositionally biased region" description="Polar residues" evidence="8">
    <location>
        <begin position="631"/>
        <end position="650"/>
    </location>
</feature>
<evidence type="ECO:0000256" key="1">
    <source>
        <dbReference type="ARBA" id="ARBA00000707"/>
    </source>
</evidence>
<evidence type="ECO:0000256" key="4">
    <source>
        <dbReference type="ARBA" id="ARBA00022786"/>
    </source>
</evidence>
<evidence type="ECO:0000313" key="10">
    <source>
        <dbReference type="EMBL" id="VVB16884.1"/>
    </source>
</evidence>
<sequence>MSGVSSEESPDSTQRIDSFNGEQRVYFVPLRWWKDAQDSMPSESVEKREVLYTATNGSSYGGPMKLINNIFNSDILFDLRREEDALPNGETGEASISGRDFALVSSDMWLQALKWHHDDKNTEKGVKSFSAGGVDRGDVYPVQLRLTILQETNSLAVKICKKDNSVECFRRACKIFSLDSEQLRIWDISGQTTLFFESDVSNSKDCQQQTDQEILLELQIYGLSDSIKLKESKKEDGSTQQTNGITNGINGGTTFRFGRSNSLSFLAKAGEAGTLGLTGLQNLGNTCFMNSSLQCLAHTPKLVDFFLGEYSREINLDNPLGMKGEIALAFGDLLRSLWAPGASTMAPRTFKAKLARFAPQFSGFNQHDSQELLAFLLDGLHEDLNRVKNKPYVEAKDGDGRLDEEVADEYWRNHVARNDSIIVDVCQGQYKSTLVCPICKKVSVMFDPFMYLSLPLPCTSMRTMDLTVMSADGGSLPVSLTVNVPKFGKFEDLQKALVTACSLPEDETLLVTEVYNNRIIRFLEEPTDSLTLIRDGDKLVVYRLKKDANNSPLIVFVHQKLEEQFILGKSSPTWKAFGIPLVSRLDDVENGSDVENLYLQLLSSFKMPTEFFADNFGNPIEEEAPDKAATDDTTSVEDTNSTDVKETTASLADPVKETTESLADPVKETTESLPDPVLRLYLTDDKGNLIESEILKEKSVNIKSKRVNVLARWPVKELDVYDTCLLSSLPDVSKFGTKRPQESVSLYKCLEAFLTEEPLGPDDMWYCPGCKEHRQAIKKLDLWRLPEILVIHLKRFSYSRFMKNKLEAYVDFPLDDLDLSSYISYKNGQTTYRYMLYAISNHYGSMGGGHYTAYVHHGGDRWYDFDDSHVTPISQEKIKTSAAYVLFYKRLVDDK</sequence>
<keyword evidence="4 7" id="KW-0833">Ubl conjugation pathway</keyword>
<dbReference type="InterPro" id="IPR001394">
    <property type="entry name" value="Peptidase_C19_UCH"/>
</dbReference>
<proteinExistence type="inferred from homology"/>
<comment type="similarity">
    <text evidence="2 7">Belongs to the peptidase C19 family.</text>
</comment>
<evidence type="ECO:0000256" key="3">
    <source>
        <dbReference type="ARBA" id="ARBA00022670"/>
    </source>
</evidence>
<evidence type="ECO:0000313" key="11">
    <source>
        <dbReference type="Proteomes" id="UP000489600"/>
    </source>
</evidence>
<keyword evidence="3 7" id="KW-0645">Protease</keyword>
<dbReference type="PROSITE" id="PS00972">
    <property type="entry name" value="USP_1"/>
    <property type="match status" value="1"/>
</dbReference>
<evidence type="ECO:0000256" key="8">
    <source>
        <dbReference type="SAM" id="MobiDB-lite"/>
    </source>
</evidence>
<dbReference type="InterPro" id="IPR050185">
    <property type="entry name" value="Ub_carboxyl-term_hydrolase"/>
</dbReference>
<dbReference type="EC" id="3.4.19.12" evidence="7"/>
<evidence type="ECO:0000256" key="6">
    <source>
        <dbReference type="ARBA" id="ARBA00022807"/>
    </source>
</evidence>
<comment type="catalytic activity">
    <reaction evidence="1 7">
        <text>Thiol-dependent hydrolysis of ester, thioester, amide, peptide and isopeptide bonds formed by the C-terminal Gly of ubiquitin (a 76-residue protein attached to proteins as an intracellular targeting signal).</text>
        <dbReference type="EC" id="3.4.19.12"/>
    </reaction>
</comment>
<gene>
    <name evidence="10" type="ORF">ANE_LOCUS27328</name>
</gene>
<evidence type="ECO:0000259" key="9">
    <source>
        <dbReference type="PROSITE" id="PS50235"/>
    </source>
</evidence>
<dbReference type="PANTHER" id="PTHR21646:SF24">
    <property type="entry name" value="UBIQUITIN CARBOXYL-TERMINAL HYDROLASE"/>
    <property type="match status" value="1"/>
</dbReference>
<dbReference type="GO" id="GO:0016579">
    <property type="term" value="P:protein deubiquitination"/>
    <property type="evidence" value="ECO:0007669"/>
    <property type="project" value="InterPro"/>
</dbReference>
<dbReference type="OrthoDB" id="292964at2759"/>
<dbReference type="GO" id="GO:0004843">
    <property type="term" value="F:cysteine-type deubiquitinase activity"/>
    <property type="evidence" value="ECO:0007669"/>
    <property type="project" value="UniProtKB-UniRule"/>
</dbReference>
<evidence type="ECO:0000256" key="7">
    <source>
        <dbReference type="RuleBase" id="RU366025"/>
    </source>
</evidence>
<evidence type="ECO:0000256" key="5">
    <source>
        <dbReference type="ARBA" id="ARBA00022801"/>
    </source>
</evidence>
<comment type="function">
    <text evidence="7">Recognizes and hydrolyzes the peptide bond at the C-terminal Gly of ubiquitin. Involved in the processing of poly-ubiquitin precursors as well as that of ubiquitinated proteins.</text>
</comment>
<organism evidence="10 11">
    <name type="scientific">Arabis nemorensis</name>
    <dbReference type="NCBI Taxonomy" id="586526"/>
    <lineage>
        <taxon>Eukaryota</taxon>
        <taxon>Viridiplantae</taxon>
        <taxon>Streptophyta</taxon>
        <taxon>Embryophyta</taxon>
        <taxon>Tracheophyta</taxon>
        <taxon>Spermatophyta</taxon>
        <taxon>Magnoliopsida</taxon>
        <taxon>eudicotyledons</taxon>
        <taxon>Gunneridae</taxon>
        <taxon>Pentapetalae</taxon>
        <taxon>rosids</taxon>
        <taxon>malvids</taxon>
        <taxon>Brassicales</taxon>
        <taxon>Brassicaceae</taxon>
        <taxon>Arabideae</taxon>
        <taxon>Arabis</taxon>
    </lineage>
</organism>
<keyword evidence="6 7" id="KW-0788">Thiol protease</keyword>
<keyword evidence="5 7" id="KW-0378">Hydrolase</keyword>
<evidence type="ECO:0000256" key="2">
    <source>
        <dbReference type="ARBA" id="ARBA00009085"/>
    </source>
</evidence>
<reference evidence="10" key="1">
    <citation type="submission" date="2019-07" db="EMBL/GenBank/DDBJ databases">
        <authorList>
            <person name="Dittberner H."/>
        </authorList>
    </citation>
    <scope>NUCLEOTIDE SEQUENCE [LARGE SCALE GENOMIC DNA]</scope>
</reference>
<dbReference type="Proteomes" id="UP000489600">
    <property type="component" value="Unassembled WGS sequence"/>
</dbReference>
<keyword evidence="11" id="KW-1185">Reference proteome</keyword>
<dbReference type="Pfam" id="PF25242">
    <property type="entry name" value="Ubiquitin_UBP8"/>
    <property type="match status" value="1"/>
</dbReference>
<dbReference type="PANTHER" id="PTHR21646">
    <property type="entry name" value="UBIQUITIN CARBOXYL-TERMINAL HYDROLASE"/>
    <property type="match status" value="1"/>
</dbReference>
<protein>
    <recommendedName>
        <fullName evidence="7">Ubiquitin carboxyl-terminal hydrolase</fullName>
        <ecNumber evidence="7">3.4.19.12</ecNumber>
    </recommendedName>
</protein>
<feature type="compositionally biased region" description="Basic and acidic residues" evidence="8">
    <location>
        <begin position="654"/>
        <end position="669"/>
    </location>
</feature>
<dbReference type="InterPro" id="IPR018200">
    <property type="entry name" value="USP_CS"/>
</dbReference>
<name>A0A565CTN7_9BRAS</name>
<dbReference type="GO" id="GO:0006508">
    <property type="term" value="P:proteolysis"/>
    <property type="evidence" value="ECO:0007669"/>
    <property type="project" value="UniProtKB-KW"/>
</dbReference>
<dbReference type="EMBL" id="CABITT030000008">
    <property type="protein sequence ID" value="VVB16884.1"/>
    <property type="molecule type" value="Genomic_DNA"/>
</dbReference>
<dbReference type="InterPro" id="IPR028889">
    <property type="entry name" value="USP"/>
</dbReference>
<dbReference type="PROSITE" id="PS50235">
    <property type="entry name" value="USP_3"/>
    <property type="match status" value="1"/>
</dbReference>
<dbReference type="AlphaFoldDB" id="A0A565CTN7"/>
<dbReference type="CDD" id="cd02674">
    <property type="entry name" value="Peptidase_C19R"/>
    <property type="match status" value="1"/>
</dbReference>
<dbReference type="SUPFAM" id="SSF54001">
    <property type="entry name" value="Cysteine proteinases"/>
    <property type="match status" value="1"/>
</dbReference>
<feature type="domain" description="USP" evidence="9">
    <location>
        <begin position="278"/>
        <end position="891"/>
    </location>
</feature>
<dbReference type="PROSITE" id="PS00973">
    <property type="entry name" value="USP_2"/>
    <property type="match status" value="1"/>
</dbReference>
<dbReference type="InterPro" id="IPR057372">
    <property type="entry name" value="Ubiquitin_UBP8/5"/>
</dbReference>
<feature type="region of interest" description="Disordered" evidence="8">
    <location>
        <begin position="622"/>
        <end position="669"/>
    </location>
</feature>
<dbReference type="InterPro" id="IPR038765">
    <property type="entry name" value="Papain-like_cys_pep_sf"/>
</dbReference>
<dbReference type="Gene3D" id="3.90.70.10">
    <property type="entry name" value="Cysteine proteinases"/>
    <property type="match status" value="2"/>
</dbReference>